<evidence type="ECO:0000313" key="3">
    <source>
        <dbReference type="Proteomes" id="UP001596111"/>
    </source>
</evidence>
<reference evidence="3" key="1">
    <citation type="journal article" date="2019" name="Int. J. Syst. Evol. Microbiol.">
        <title>The Global Catalogue of Microorganisms (GCM) 10K type strain sequencing project: providing services to taxonomists for standard genome sequencing and annotation.</title>
        <authorList>
            <consortium name="The Broad Institute Genomics Platform"/>
            <consortium name="The Broad Institute Genome Sequencing Center for Infectious Disease"/>
            <person name="Wu L."/>
            <person name="Ma J."/>
        </authorList>
    </citation>
    <scope>NUCLEOTIDE SEQUENCE [LARGE SCALE GENOMIC DNA]</scope>
    <source>
        <strain evidence="3">CGMCC 1.13587</strain>
    </source>
</reference>
<feature type="signal peptide" evidence="1">
    <location>
        <begin position="1"/>
        <end position="27"/>
    </location>
</feature>
<organism evidence="2 3">
    <name type="scientific">Rhodanobacter terrae</name>
    <dbReference type="NCBI Taxonomy" id="418647"/>
    <lineage>
        <taxon>Bacteria</taxon>
        <taxon>Pseudomonadati</taxon>
        <taxon>Pseudomonadota</taxon>
        <taxon>Gammaproteobacteria</taxon>
        <taxon>Lysobacterales</taxon>
        <taxon>Rhodanobacteraceae</taxon>
        <taxon>Rhodanobacter</taxon>
    </lineage>
</organism>
<evidence type="ECO:0000256" key="1">
    <source>
        <dbReference type="SAM" id="SignalP"/>
    </source>
</evidence>
<dbReference type="EMBL" id="JBHSNG010000019">
    <property type="protein sequence ID" value="MFC5582514.1"/>
    <property type="molecule type" value="Genomic_DNA"/>
</dbReference>
<protein>
    <submittedName>
        <fullName evidence="2">Uncharacterized protein</fullName>
    </submittedName>
</protein>
<sequence length="201" mass="20976">MTRHAPLRFAPCALAVFAVAWAGATRAQDPANHRLMASSVIATSTDIGRVASTRTLSVDARPLSAWPVVSNSQLDAVRGGFDIGRGLLASFGLQRLVYINGNLVSSTSVDIPNIGQMTSDQASALAAAIGTVNVIQNGAGNRFDPSTLNHTISATVIQNSLNNQELQSLTTINATVDSLNIFRNLNLQGSLQAGLVGSLGH</sequence>
<keyword evidence="3" id="KW-1185">Reference proteome</keyword>
<accession>A0ABW0SZJ8</accession>
<proteinExistence type="predicted"/>
<dbReference type="Proteomes" id="UP001596111">
    <property type="component" value="Unassembled WGS sequence"/>
</dbReference>
<comment type="caution">
    <text evidence="2">The sequence shown here is derived from an EMBL/GenBank/DDBJ whole genome shotgun (WGS) entry which is preliminary data.</text>
</comment>
<keyword evidence="1" id="KW-0732">Signal</keyword>
<name>A0ABW0SZJ8_9GAMM</name>
<evidence type="ECO:0000313" key="2">
    <source>
        <dbReference type="EMBL" id="MFC5582514.1"/>
    </source>
</evidence>
<feature type="chain" id="PRO_5047107552" evidence="1">
    <location>
        <begin position="28"/>
        <end position="201"/>
    </location>
</feature>
<gene>
    <name evidence="2" type="ORF">ACFPPB_15445</name>
</gene>
<dbReference type="RefSeq" id="WP_377328672.1">
    <property type="nucleotide sequence ID" value="NZ_JBHSNG010000019.1"/>
</dbReference>